<feature type="binding site" evidence="9">
    <location>
        <position position="13"/>
    </location>
    <ligand>
        <name>Mg(2+)</name>
        <dbReference type="ChEBI" id="CHEBI:18420"/>
        <note>catalytic</note>
    </ligand>
</feature>
<comment type="similarity">
    <text evidence="2 9">Belongs to the CRISPR-associated endoribonuclease Cas2 protein family.</text>
</comment>
<dbReference type="OrthoDB" id="9798176at2"/>
<dbReference type="HAMAP" id="MF_01471">
    <property type="entry name" value="Cas2"/>
    <property type="match status" value="1"/>
</dbReference>
<reference evidence="10 11" key="1">
    <citation type="submission" date="2016-06" db="EMBL/GenBank/DDBJ databases">
        <title>Respiratory ammonification of nitrate coupled to the oxidation of elemental sulfur in deep-sea autotrophic thermophilic bacteria.</title>
        <authorList>
            <person name="Slobodkina G.B."/>
            <person name="Mardanov A.V."/>
            <person name="Ravin N.V."/>
            <person name="Frolova A.A."/>
            <person name="Viryasiv M.B."/>
            <person name="Chernyh N.A."/>
            <person name="Bonch-Osmolovskaya E.A."/>
            <person name="Slobodkin A.I."/>
        </authorList>
    </citation>
    <scope>NUCLEOTIDE SEQUENCE [LARGE SCALE GENOMIC DNA]</scope>
    <source>
        <strain evidence="10 11">S69</strain>
    </source>
</reference>
<evidence type="ECO:0000256" key="6">
    <source>
        <dbReference type="ARBA" id="ARBA00022801"/>
    </source>
</evidence>
<dbReference type="Gene3D" id="3.30.70.240">
    <property type="match status" value="1"/>
</dbReference>
<dbReference type="PANTHER" id="PTHR34405">
    <property type="entry name" value="CRISPR-ASSOCIATED ENDORIBONUCLEASE CAS2"/>
    <property type="match status" value="1"/>
</dbReference>
<comment type="cofactor">
    <cofactor evidence="1 9">
        <name>Mg(2+)</name>
        <dbReference type="ChEBI" id="CHEBI:18420"/>
    </cofactor>
</comment>
<comment type="caution">
    <text evidence="10">The sequence shown here is derived from an EMBL/GenBank/DDBJ whole genome shotgun (WGS) entry which is preliminary data.</text>
</comment>
<dbReference type="GO" id="GO:0004521">
    <property type="term" value="F:RNA endonuclease activity"/>
    <property type="evidence" value="ECO:0007669"/>
    <property type="project" value="InterPro"/>
</dbReference>
<keyword evidence="11" id="KW-1185">Reference proteome</keyword>
<dbReference type="InterPro" id="IPR019199">
    <property type="entry name" value="Virulence_VapD/CRISPR_Cas2"/>
</dbReference>
<organism evidence="10 11">
    <name type="scientific">Dissulfuribacter thermophilus</name>
    <dbReference type="NCBI Taxonomy" id="1156395"/>
    <lineage>
        <taxon>Bacteria</taxon>
        <taxon>Pseudomonadati</taxon>
        <taxon>Thermodesulfobacteriota</taxon>
        <taxon>Dissulfuribacteria</taxon>
        <taxon>Dissulfuribacterales</taxon>
        <taxon>Dissulfuribacteraceae</taxon>
        <taxon>Dissulfuribacter</taxon>
    </lineage>
</organism>
<keyword evidence="3 9" id="KW-0540">Nuclease</keyword>
<dbReference type="Proteomes" id="UP000093080">
    <property type="component" value="Unassembled WGS sequence"/>
</dbReference>
<keyword evidence="4 9" id="KW-0479">Metal-binding</keyword>
<evidence type="ECO:0000256" key="7">
    <source>
        <dbReference type="ARBA" id="ARBA00022842"/>
    </source>
</evidence>
<keyword evidence="5 9" id="KW-0255">Endonuclease</keyword>
<proteinExistence type="inferred from homology"/>
<dbReference type="GO" id="GO:0046872">
    <property type="term" value="F:metal ion binding"/>
    <property type="evidence" value="ECO:0007669"/>
    <property type="project" value="UniProtKB-UniRule"/>
</dbReference>
<evidence type="ECO:0000256" key="9">
    <source>
        <dbReference type="HAMAP-Rule" id="MF_01471"/>
    </source>
</evidence>
<accession>A0A1B9F3T1</accession>
<evidence type="ECO:0000256" key="8">
    <source>
        <dbReference type="ARBA" id="ARBA00023118"/>
    </source>
</evidence>
<evidence type="ECO:0000313" key="10">
    <source>
        <dbReference type="EMBL" id="OCC14485.1"/>
    </source>
</evidence>
<dbReference type="EMBL" id="MAGO01000011">
    <property type="protein sequence ID" value="OCC14485.1"/>
    <property type="molecule type" value="Genomic_DNA"/>
</dbReference>
<gene>
    <name evidence="9" type="primary">cas2</name>
    <name evidence="10" type="ORF">DBT_2026</name>
</gene>
<evidence type="ECO:0000256" key="4">
    <source>
        <dbReference type="ARBA" id="ARBA00022723"/>
    </source>
</evidence>
<evidence type="ECO:0000256" key="2">
    <source>
        <dbReference type="ARBA" id="ARBA00009959"/>
    </source>
</evidence>
<evidence type="ECO:0000256" key="5">
    <source>
        <dbReference type="ARBA" id="ARBA00022759"/>
    </source>
</evidence>
<dbReference type="EC" id="3.1.-.-" evidence="9"/>
<evidence type="ECO:0000313" key="11">
    <source>
        <dbReference type="Proteomes" id="UP000093080"/>
    </source>
</evidence>
<evidence type="ECO:0000256" key="1">
    <source>
        <dbReference type="ARBA" id="ARBA00001946"/>
    </source>
</evidence>
<dbReference type="GO" id="GO:0043571">
    <property type="term" value="P:maintenance of CRISPR repeat elements"/>
    <property type="evidence" value="ECO:0007669"/>
    <property type="project" value="UniProtKB-UniRule"/>
</dbReference>
<dbReference type="STRING" id="1156395.DBT_2026"/>
<comment type="function">
    <text evidence="9">CRISPR (clustered regularly interspaced short palindromic repeat), is an adaptive immune system that provides protection against mobile genetic elements (viruses, transposable elements and conjugative plasmids). CRISPR clusters contain sequences complementary to antecedent mobile elements and target invading nucleic acids. CRISPR clusters are transcribed and processed into CRISPR RNA (crRNA). Functions as a ssRNA-specific endoribonuclease. Involved in the integration of spacer DNA into the CRISPR cassette.</text>
</comment>
<dbReference type="Pfam" id="PF09827">
    <property type="entry name" value="CRISPR_Cas2"/>
    <property type="match status" value="1"/>
</dbReference>
<keyword evidence="7 9" id="KW-0460">Magnesium</keyword>
<dbReference type="SUPFAM" id="SSF143430">
    <property type="entry name" value="TTP0101/SSO1404-like"/>
    <property type="match status" value="1"/>
</dbReference>
<dbReference type="GO" id="GO:0051607">
    <property type="term" value="P:defense response to virus"/>
    <property type="evidence" value="ECO:0007669"/>
    <property type="project" value="UniProtKB-UniRule"/>
</dbReference>
<name>A0A1B9F3T1_9BACT</name>
<sequence length="97" mass="11836">MNTDKHWYLFCYDIRDQKRWAKVFKIIKGYGEHLQYSIFRIRMTKKQLEKLRWQLTSIMDVEDDLMIVKLCPTCAKRIIDSRDGAKWKQDVPSFEVF</sequence>
<keyword evidence="8 9" id="KW-0051">Antiviral defense</keyword>
<dbReference type="GO" id="GO:0016787">
    <property type="term" value="F:hydrolase activity"/>
    <property type="evidence" value="ECO:0007669"/>
    <property type="project" value="UniProtKB-KW"/>
</dbReference>
<evidence type="ECO:0000256" key="3">
    <source>
        <dbReference type="ARBA" id="ARBA00022722"/>
    </source>
</evidence>
<protein>
    <recommendedName>
        <fullName evidence="9">CRISPR-associated endoribonuclease Cas2</fullName>
        <ecNumber evidence="9">3.1.-.-</ecNumber>
    </recommendedName>
</protein>
<dbReference type="CDD" id="cd09725">
    <property type="entry name" value="Cas2_I_II_III"/>
    <property type="match status" value="1"/>
</dbReference>
<keyword evidence="6 9" id="KW-0378">Hydrolase</keyword>
<dbReference type="AlphaFoldDB" id="A0A1B9F3T1"/>
<dbReference type="RefSeq" id="WP_067619765.1">
    <property type="nucleotide sequence ID" value="NZ_MAGO01000011.1"/>
</dbReference>
<dbReference type="InterPro" id="IPR021127">
    <property type="entry name" value="CRISPR_associated_Cas2"/>
</dbReference>
<dbReference type="PANTHER" id="PTHR34405:SF3">
    <property type="entry name" value="CRISPR-ASSOCIATED ENDORIBONUCLEASE CAS2 3"/>
    <property type="match status" value="1"/>
</dbReference>
<dbReference type="NCBIfam" id="TIGR01573">
    <property type="entry name" value="cas2"/>
    <property type="match status" value="1"/>
</dbReference>
<comment type="subunit">
    <text evidence="9">Homodimer, forms a heterotetramer with a Cas1 homodimer.</text>
</comment>